<proteinExistence type="predicted"/>
<dbReference type="RefSeq" id="WP_370596586.1">
    <property type="nucleotide sequence ID" value="NZ_JALBUR010000039.1"/>
</dbReference>
<dbReference type="EMBL" id="JALBUR010000039">
    <property type="protein sequence ID" value="MDX8420456.1"/>
    <property type="molecule type" value="Genomic_DNA"/>
</dbReference>
<comment type="caution">
    <text evidence="1">The sequence shown here is derived from an EMBL/GenBank/DDBJ whole genome shotgun (WGS) entry which is preliminary data.</text>
</comment>
<dbReference type="AlphaFoldDB" id="A0AB35U5M2"/>
<protein>
    <submittedName>
        <fullName evidence="1">RES domain-containing protein</fullName>
    </submittedName>
</protein>
<evidence type="ECO:0000313" key="1">
    <source>
        <dbReference type="EMBL" id="MDX8420456.1"/>
    </source>
</evidence>
<evidence type="ECO:0000313" key="2">
    <source>
        <dbReference type="Proteomes" id="UP001286174"/>
    </source>
</evidence>
<keyword evidence="2" id="KW-1185">Reference proteome</keyword>
<dbReference type="Proteomes" id="UP001286174">
    <property type="component" value="Unassembled WGS sequence"/>
</dbReference>
<accession>A0AB35U5M2</accession>
<gene>
    <name evidence="1" type="ORF">MOZ60_10205</name>
</gene>
<sequence length="368" mass="42239">MVTKNLLWITKAIDQKLNAPFEIEKDSEYYPDLRDKYLTLLSDAKKANADAESIRIIEKFRDRIQTAVRYYYKGNIISSHQKIKNLVKDCIDNPFAVSEVNKSFAFPGAGPEVQFFRARLGNPRGFKAKDMLHLPYSLRGRTGNYRFSIPGVPSLYLGNSSYACWIELGRPAEVEFNVSPVLVDEKQRILNLAVMNRDFLHLNDGEANRVHTWLKLLMLMIATSYRIKEQGRTFKSEYIVSQSIMLACKQLGLDGVAYYSHQVTDQVFAGAAVNVALFAEYKFGQEYSDICNHIMIGNSFNYQTFKQLGFANTDAAYELRTAQAGTRTIIGSYDRQYRYGMTDFCRFDKFLFNGWKREDITWGNALSE</sequence>
<reference evidence="1 2" key="1">
    <citation type="submission" date="2022-03" db="EMBL/GenBank/DDBJ databases">
        <title>Novel taxa within the pig intestine.</title>
        <authorList>
            <person name="Wylensek D."/>
            <person name="Bishof K."/>
            <person name="Afrizal A."/>
            <person name="Clavel T."/>
        </authorList>
    </citation>
    <scope>NUCLEOTIDE SEQUENCE [LARGE SCALE GENOMIC DNA]</scope>
    <source>
        <strain evidence="1 2">CLA-KB-P133</strain>
    </source>
</reference>
<organism evidence="1 2">
    <name type="scientific">Grylomicrobium aquisgranensis</name>
    <dbReference type="NCBI Taxonomy" id="2926318"/>
    <lineage>
        <taxon>Bacteria</taxon>
        <taxon>Bacillati</taxon>
        <taxon>Bacillota</taxon>
        <taxon>Erysipelotrichia</taxon>
        <taxon>Erysipelotrichales</taxon>
        <taxon>Erysipelotrichaceae</taxon>
        <taxon>Grylomicrobium</taxon>
    </lineage>
</organism>
<name>A0AB35U5M2_9FIRM</name>